<accession>A0A511DRP9</accession>
<dbReference type="AlphaFoldDB" id="A0A511DRP9"/>
<dbReference type="GeneID" id="71567313"/>
<dbReference type="EMBL" id="BJVK01000002">
    <property type="protein sequence ID" value="GEL27512.1"/>
    <property type="molecule type" value="Genomic_DNA"/>
</dbReference>
<dbReference type="STRING" id="1423764.FC95_GL001678"/>
<reference evidence="1" key="1">
    <citation type="submission" date="2019-07" db="EMBL/GenBank/DDBJ databases">
        <title>Whole genome shotgun sequence of Lactobacillus kefiri NBRC 15888.</title>
        <authorList>
            <person name="Hosoyama A."/>
            <person name="Uohara A."/>
            <person name="Ohji S."/>
            <person name="Ichikawa N."/>
        </authorList>
    </citation>
    <scope>NUCLEOTIDE SEQUENCE [LARGE SCALE GENOMIC DNA]</scope>
    <source>
        <strain evidence="1">NBRC 15888</strain>
    </source>
</reference>
<dbReference type="Proteomes" id="UP000321893">
    <property type="component" value="Unassembled WGS sequence"/>
</dbReference>
<evidence type="ECO:0000313" key="1">
    <source>
        <dbReference type="EMBL" id="GEL27512.1"/>
    </source>
</evidence>
<dbReference type="OrthoDB" id="2329257at2"/>
<protein>
    <recommendedName>
        <fullName evidence="3">S-layer protein</fullName>
    </recommendedName>
</protein>
<organism evidence="1 2">
    <name type="scientific">Lentilactobacillus kefiri</name>
    <name type="common">Lactobacillus kefiri</name>
    <dbReference type="NCBI Taxonomy" id="33962"/>
    <lineage>
        <taxon>Bacteria</taxon>
        <taxon>Bacillati</taxon>
        <taxon>Bacillota</taxon>
        <taxon>Bacilli</taxon>
        <taxon>Lactobacillales</taxon>
        <taxon>Lactobacillaceae</taxon>
        <taxon>Lentilactobacillus</taxon>
    </lineage>
</organism>
<comment type="caution">
    <text evidence="1">The sequence shown here is derived from an EMBL/GenBank/DDBJ whole genome shotgun (WGS) entry which is preliminary data.</text>
</comment>
<proteinExistence type="predicted"/>
<evidence type="ECO:0000313" key="2">
    <source>
        <dbReference type="Proteomes" id="UP000321893"/>
    </source>
</evidence>
<keyword evidence="2" id="KW-1185">Reference proteome</keyword>
<sequence>MQLDLKKSLFVSVAVLGFVAAVGGLGAQSASAKSRVKVTSNKALRTLPQSRNVTFTGDNALFTKAGTLRGAKKVASTATLSGLANSSLSTNNVRAYRVATTSRGSVYFKVVTFDKQYRGWIYGGKSIGEFAGGLDQFKTFDINTIDTLSQDQLNANYKLANPGTANDGKTVTYKQPLYTQYKIGRAITDSTPYADKIFKIDKVGNRTRENDRWVHIYDINNANSPAAGWILMSGLKMTVQNPIADNAIQINLVDPDNHSIVVKTFAYTRDGAQRGTFFGTFANNTWTISSEDQTNITAQIKNALAGTQYELNNLSPAQLADIGATKFGYSVNVVVNKINYNGGGSNNNSNGNGGGNKVLPTTDKFSTILPYAGQIGQSNETRHLLTPVKDGYPDTKIVYTLPKDAVYVDHPAKGQASPTNNTIKVSPSDIDTNPNIVHDWLEGLKNNFPDTDPYIQRTEAAKSIDAKLETQAKTQYRLKNQNFKGFVGTPGNKFTEKQLMSYIQGTALKSLVSPNYPGLSSDSTQPEYIGSLADWNKVEYQINTTDSGTIGTPVKAYYDIVYPDN</sequence>
<name>A0A511DRP9_LENKE</name>
<dbReference type="RefSeq" id="WP_082619672.1">
    <property type="nucleotide sequence ID" value="NZ_BJVK01000002.1"/>
</dbReference>
<gene>
    <name evidence="1" type="ORF">LKE01_03320</name>
</gene>
<evidence type="ECO:0008006" key="3">
    <source>
        <dbReference type="Google" id="ProtNLM"/>
    </source>
</evidence>